<evidence type="ECO:0000256" key="1">
    <source>
        <dbReference type="RuleBase" id="RU363076"/>
    </source>
</evidence>
<dbReference type="AlphaFoldDB" id="A0A7W9N043"/>
<dbReference type="Proteomes" id="UP000567246">
    <property type="component" value="Unassembled WGS sequence"/>
</dbReference>
<evidence type="ECO:0000313" key="2">
    <source>
        <dbReference type="EMBL" id="MBB5847652.1"/>
    </source>
</evidence>
<comment type="similarity">
    <text evidence="1">Belongs to the SURF1 family.</text>
</comment>
<name>A0A7W9N043_9MICC</name>
<dbReference type="PROSITE" id="PS50895">
    <property type="entry name" value="SURF1"/>
    <property type="match status" value="1"/>
</dbReference>
<keyword evidence="1" id="KW-0472">Membrane</keyword>
<dbReference type="GO" id="GO:0005886">
    <property type="term" value="C:plasma membrane"/>
    <property type="evidence" value="ECO:0007669"/>
    <property type="project" value="UniProtKB-SubCell"/>
</dbReference>
<keyword evidence="1" id="KW-0812">Transmembrane</keyword>
<keyword evidence="1" id="KW-1003">Cell membrane</keyword>
<reference evidence="2 3" key="1">
    <citation type="submission" date="2020-08" db="EMBL/GenBank/DDBJ databases">
        <title>Sequencing the genomes of 1000 actinobacteria strains.</title>
        <authorList>
            <person name="Klenk H.-P."/>
        </authorList>
    </citation>
    <scope>NUCLEOTIDE SEQUENCE [LARGE SCALE GENOMIC DNA]</scope>
    <source>
        <strain evidence="2 3">DSM 17945</strain>
    </source>
</reference>
<accession>A0A7W9N043</accession>
<comment type="subcellular location">
    <subcellularLocation>
        <location evidence="1">Cell membrane</location>
        <topology evidence="1">Multi-pass membrane protein</topology>
    </subcellularLocation>
</comment>
<organism evidence="2 3">
    <name type="scientific">Micrococcus endophyticus</name>
    <dbReference type="NCBI Taxonomy" id="455343"/>
    <lineage>
        <taxon>Bacteria</taxon>
        <taxon>Bacillati</taxon>
        <taxon>Actinomycetota</taxon>
        <taxon>Actinomycetes</taxon>
        <taxon>Micrococcales</taxon>
        <taxon>Micrococcaceae</taxon>
        <taxon>Micrococcus</taxon>
    </lineage>
</organism>
<comment type="caution">
    <text evidence="1">Lacks conserved residue(s) required for the propagation of feature annotation.</text>
</comment>
<evidence type="ECO:0000313" key="3">
    <source>
        <dbReference type="Proteomes" id="UP000567246"/>
    </source>
</evidence>
<keyword evidence="1" id="KW-1133">Transmembrane helix</keyword>
<dbReference type="InterPro" id="IPR002994">
    <property type="entry name" value="Surf1/Shy1"/>
</dbReference>
<proteinExistence type="inferred from homology"/>
<gene>
    <name evidence="2" type="ORF">HDA33_000216</name>
</gene>
<keyword evidence="3" id="KW-1185">Reference proteome</keyword>
<dbReference type="CDD" id="cd06662">
    <property type="entry name" value="SURF1"/>
    <property type="match status" value="1"/>
</dbReference>
<dbReference type="Pfam" id="PF02104">
    <property type="entry name" value="SURF1"/>
    <property type="match status" value="1"/>
</dbReference>
<comment type="caution">
    <text evidence="2">The sequence shown here is derived from an EMBL/GenBank/DDBJ whole genome shotgun (WGS) entry which is preliminary data.</text>
</comment>
<feature type="transmembrane region" description="Helical" evidence="1">
    <location>
        <begin position="220"/>
        <end position="242"/>
    </location>
</feature>
<protein>
    <recommendedName>
        <fullName evidence="1">SURF1-like protein</fullName>
    </recommendedName>
</protein>
<dbReference type="RefSeq" id="WP_158491498.1">
    <property type="nucleotide sequence ID" value="NZ_BAABAG010000002.1"/>
</dbReference>
<sequence>MLRTALKPVWLATLVLALVAAGLFVALSKWQFETAETNAPPPRTQTEQPVPLTDHVRPYEPLLARDADQVVTVPGEFLPDTDVLVGPRLLRGDEGFWTVSAFRVAGAPDGEVIPVVRGWSAGADVVDPAPQGDVTVTGRLLPPDGPLPRTAAEADTADRLLYASLAPGQLVNVWDEPSYAAFVAAFEVADAAGAEVGAGASEGGLEPVWVAPQPEETEVIWLNVFYAVEWILFAGFALFLWWRFVRDDHLRDERERELDEEWAAQWRAEELARRREEARLAKERAYAAQAAARPSTDPEENRP</sequence>
<dbReference type="EMBL" id="JACHMW010000001">
    <property type="protein sequence ID" value="MBB5847652.1"/>
    <property type="molecule type" value="Genomic_DNA"/>
</dbReference>